<accession>A0A3M9M6K9</accession>
<evidence type="ECO:0000259" key="2">
    <source>
        <dbReference type="SMART" id="SM00903"/>
    </source>
</evidence>
<gene>
    <name evidence="3" type="ORF">EFY87_12955</name>
</gene>
<dbReference type="Gene3D" id="2.30.110.10">
    <property type="entry name" value="Electron Transport, Fmn-binding Protein, Chain A"/>
    <property type="match status" value="1"/>
</dbReference>
<evidence type="ECO:0000256" key="1">
    <source>
        <dbReference type="ARBA" id="ARBA00023002"/>
    </source>
</evidence>
<dbReference type="GO" id="GO:0006208">
    <property type="term" value="P:pyrimidine nucleobase catabolic process"/>
    <property type="evidence" value="ECO:0007669"/>
    <property type="project" value="TreeGrafter"/>
</dbReference>
<dbReference type="SMART" id="SM00903">
    <property type="entry name" value="Flavin_Reduct"/>
    <property type="match status" value="1"/>
</dbReference>
<protein>
    <submittedName>
        <fullName evidence="3">Flavin reductase</fullName>
    </submittedName>
</protein>
<reference evidence="3 4" key="1">
    <citation type="submission" date="2018-11" db="EMBL/GenBank/DDBJ databases">
        <title>Draft genome of Simplicispira Flexivirga sp. BO-16.</title>
        <authorList>
            <person name="Im W.T."/>
        </authorList>
    </citation>
    <scope>NUCLEOTIDE SEQUENCE [LARGE SCALE GENOMIC DNA]</scope>
    <source>
        <strain evidence="3 4">BO-16</strain>
    </source>
</reference>
<dbReference type="PANTHER" id="PTHR30466:SF1">
    <property type="entry name" value="FMN REDUCTASE (NADH) RUTF"/>
    <property type="match status" value="1"/>
</dbReference>
<proteinExistence type="predicted"/>
<dbReference type="GO" id="GO:0042602">
    <property type="term" value="F:riboflavin reductase (NADPH) activity"/>
    <property type="evidence" value="ECO:0007669"/>
    <property type="project" value="TreeGrafter"/>
</dbReference>
<dbReference type="InterPro" id="IPR002563">
    <property type="entry name" value="Flavin_Rdtase-like_dom"/>
</dbReference>
<feature type="domain" description="Flavin reductase like" evidence="2">
    <location>
        <begin position="1"/>
        <end position="149"/>
    </location>
</feature>
<name>A0A3M9M6K9_9MICO</name>
<evidence type="ECO:0000313" key="4">
    <source>
        <dbReference type="Proteomes" id="UP000271678"/>
    </source>
</evidence>
<sequence>MGCLATGVCVITTVAGDDDLAMTANSVTSVSLQPPLILVCVAKTARFHDALLESGRWGVSILDAESHELSTQFATPGRDHAGQLERVQFSRGPATGVALLTSSVAQLECATTAVHPAGDHDVIIGEVKYLSQAGAGRHPLLFHRGRYRWLL</sequence>
<keyword evidence="4" id="KW-1185">Reference proteome</keyword>
<keyword evidence="1" id="KW-0560">Oxidoreductase</keyword>
<dbReference type="AlphaFoldDB" id="A0A3M9M6K9"/>
<dbReference type="InterPro" id="IPR050268">
    <property type="entry name" value="NADH-dep_flavin_reductase"/>
</dbReference>
<dbReference type="InterPro" id="IPR012349">
    <property type="entry name" value="Split_barrel_FMN-bd"/>
</dbReference>
<dbReference type="Pfam" id="PF01613">
    <property type="entry name" value="Flavin_Reduct"/>
    <property type="match status" value="1"/>
</dbReference>
<dbReference type="OrthoDB" id="9792858at2"/>
<dbReference type="Proteomes" id="UP000271678">
    <property type="component" value="Unassembled WGS sequence"/>
</dbReference>
<dbReference type="GO" id="GO:0010181">
    <property type="term" value="F:FMN binding"/>
    <property type="evidence" value="ECO:0007669"/>
    <property type="project" value="InterPro"/>
</dbReference>
<comment type="caution">
    <text evidence="3">The sequence shown here is derived from an EMBL/GenBank/DDBJ whole genome shotgun (WGS) entry which is preliminary data.</text>
</comment>
<dbReference type="PANTHER" id="PTHR30466">
    <property type="entry name" value="FLAVIN REDUCTASE"/>
    <property type="match status" value="1"/>
</dbReference>
<organism evidence="3 4">
    <name type="scientific">Flexivirga caeni</name>
    <dbReference type="NCBI Taxonomy" id="2294115"/>
    <lineage>
        <taxon>Bacteria</taxon>
        <taxon>Bacillati</taxon>
        <taxon>Actinomycetota</taxon>
        <taxon>Actinomycetes</taxon>
        <taxon>Micrococcales</taxon>
        <taxon>Dermacoccaceae</taxon>
        <taxon>Flexivirga</taxon>
    </lineage>
</organism>
<dbReference type="SUPFAM" id="SSF50475">
    <property type="entry name" value="FMN-binding split barrel"/>
    <property type="match status" value="1"/>
</dbReference>
<dbReference type="EMBL" id="RJJQ01000012">
    <property type="protein sequence ID" value="RNI21209.1"/>
    <property type="molecule type" value="Genomic_DNA"/>
</dbReference>
<evidence type="ECO:0000313" key="3">
    <source>
        <dbReference type="EMBL" id="RNI21209.1"/>
    </source>
</evidence>